<evidence type="ECO:0000256" key="1">
    <source>
        <dbReference type="SAM" id="MobiDB-lite"/>
    </source>
</evidence>
<dbReference type="Proteomes" id="UP001597063">
    <property type="component" value="Unassembled WGS sequence"/>
</dbReference>
<comment type="caution">
    <text evidence="3">The sequence shown here is derived from an EMBL/GenBank/DDBJ whole genome shotgun (WGS) entry which is preliminary data.</text>
</comment>
<protein>
    <submittedName>
        <fullName evidence="3">Beta-propeller domain-containing protein</fullName>
    </submittedName>
</protein>
<keyword evidence="4" id="KW-1185">Reference proteome</keyword>
<evidence type="ECO:0000313" key="3">
    <source>
        <dbReference type="EMBL" id="MFD0691207.1"/>
    </source>
</evidence>
<feature type="chain" id="PRO_5045418478" evidence="2">
    <location>
        <begin position="21"/>
        <end position="638"/>
    </location>
</feature>
<accession>A0ABW2Y1M4</accession>
<reference evidence="4" key="1">
    <citation type="journal article" date="2019" name="Int. J. Syst. Evol. Microbiol.">
        <title>The Global Catalogue of Microorganisms (GCM) 10K type strain sequencing project: providing services to taxonomists for standard genome sequencing and annotation.</title>
        <authorList>
            <consortium name="The Broad Institute Genomics Platform"/>
            <consortium name="The Broad Institute Genome Sequencing Center for Infectious Disease"/>
            <person name="Wu L."/>
            <person name="Ma J."/>
        </authorList>
    </citation>
    <scope>NUCLEOTIDE SEQUENCE [LARGE SCALE GENOMIC DNA]</scope>
    <source>
        <strain evidence="4">JCM 9371</strain>
    </source>
</reference>
<organism evidence="3 4">
    <name type="scientific">Actinomadura fibrosa</name>
    <dbReference type="NCBI Taxonomy" id="111802"/>
    <lineage>
        <taxon>Bacteria</taxon>
        <taxon>Bacillati</taxon>
        <taxon>Actinomycetota</taxon>
        <taxon>Actinomycetes</taxon>
        <taxon>Streptosporangiales</taxon>
        <taxon>Thermomonosporaceae</taxon>
        <taxon>Actinomadura</taxon>
    </lineage>
</organism>
<name>A0ABW2Y1M4_9ACTN</name>
<dbReference type="Pfam" id="PF09826">
    <property type="entry name" value="Beta_propel"/>
    <property type="match status" value="1"/>
</dbReference>
<sequence>MRARLLALTASAAIVLPALGCTGSSDTPARPGPVEPQRIRLVNYSGCDAVLDGLRRATADQVGPYGLDGWARTRLPDGDTAFGAPGVPGRAEAQAPAHSNTNAHEPDADEPDTVKTDGRRIIALAAGRLRVIDPATRKVTHTLDLRDREHRWDPEGAGQLLLSGDRALVLTSRSLMAVDDVGPGGRPAPIGARTDLTLIDLSGAPKVIGTMTSDAAYLDARQNGTVVRVVLRSTPRIAFPSPQEGGKEATERNRVEVWKAPLDAFLPAFTVNEGGQAVTYRTPCDQVGHPAAYAGAGLFSVLTFDLARGLRDPSPVSVSADGLNTAVPHVYGTGSSLYIASPPPPGPVDFSKPESDPGPVVYRTDVHKFDVSQPGRPRYAASGSVQGSLLNQYAMSEFHGDLRLATTTTGEPSRRSASSQSSVYVLAQKGARLEQAGRVDGLGKGERIYAVRFLGALAYVVTFRQVDPLYVLDLADPDRPRLTGELKIRGYSAYLHPMADGRLLGIGQDADAAGTAGGMQASLFDVGGAPRRVGAFTLPGASSGVGFDPHAFLYWPATGLTVVPVIQSATGAGEALVLKITGTGIKHAGTIGHPGKDYGSSIQRSLVIGGTLWTFSRSGARATDATTLADRGWIPYGA</sequence>
<feature type="signal peptide" evidence="2">
    <location>
        <begin position="1"/>
        <end position="20"/>
    </location>
</feature>
<feature type="region of interest" description="Disordered" evidence="1">
    <location>
        <begin position="76"/>
        <end position="116"/>
    </location>
</feature>
<dbReference type="EMBL" id="JBHTGP010000027">
    <property type="protein sequence ID" value="MFD0691207.1"/>
    <property type="molecule type" value="Genomic_DNA"/>
</dbReference>
<proteinExistence type="predicted"/>
<dbReference type="InterPro" id="IPR019198">
    <property type="entry name" value="Beta_propeller_containing"/>
</dbReference>
<keyword evidence="2" id="KW-0732">Signal</keyword>
<evidence type="ECO:0000256" key="2">
    <source>
        <dbReference type="SAM" id="SignalP"/>
    </source>
</evidence>
<dbReference type="RefSeq" id="WP_131758301.1">
    <property type="nucleotide sequence ID" value="NZ_CAACUY010000048.1"/>
</dbReference>
<gene>
    <name evidence="3" type="ORF">ACFQZM_42420</name>
</gene>
<evidence type="ECO:0000313" key="4">
    <source>
        <dbReference type="Proteomes" id="UP001597063"/>
    </source>
</evidence>